<organism evidence="1 2">
    <name type="scientific">Lasiosphaeria miniovina</name>
    <dbReference type="NCBI Taxonomy" id="1954250"/>
    <lineage>
        <taxon>Eukaryota</taxon>
        <taxon>Fungi</taxon>
        <taxon>Dikarya</taxon>
        <taxon>Ascomycota</taxon>
        <taxon>Pezizomycotina</taxon>
        <taxon>Sordariomycetes</taxon>
        <taxon>Sordariomycetidae</taxon>
        <taxon>Sordariales</taxon>
        <taxon>Lasiosphaeriaceae</taxon>
        <taxon>Lasiosphaeria</taxon>
    </lineage>
</organism>
<evidence type="ECO:0000313" key="1">
    <source>
        <dbReference type="EMBL" id="KAK0713604.1"/>
    </source>
</evidence>
<dbReference type="EMBL" id="JAUIRO010000005">
    <property type="protein sequence ID" value="KAK0713604.1"/>
    <property type="molecule type" value="Genomic_DNA"/>
</dbReference>
<name>A0AA40AD64_9PEZI</name>
<protein>
    <submittedName>
        <fullName evidence="1">Uncharacterized protein</fullName>
    </submittedName>
</protein>
<sequence>MADQSDVCIILVSLGFHPEIDRKFCRSSGAALQSDAAKPPILLLAVYSQQVFKILEDSVVVAMVVTDPDLALEEHADVWDTIVRYTLAGRFCDAPTFSLPPFFARAGLPWKAGSWVGPILDLNHLAVNIGLDHLALAPAAHSPVVGPSPADRLPPRYNFFSHFLANVNAQEAWYIPADPIPERRFFEEIDGY</sequence>
<reference evidence="1" key="1">
    <citation type="submission" date="2023-06" db="EMBL/GenBank/DDBJ databases">
        <title>Genome-scale phylogeny and comparative genomics of the fungal order Sordariales.</title>
        <authorList>
            <consortium name="Lawrence Berkeley National Laboratory"/>
            <person name="Hensen N."/>
            <person name="Bonometti L."/>
            <person name="Westerberg I."/>
            <person name="Brannstrom I.O."/>
            <person name="Guillou S."/>
            <person name="Cros-Aarteil S."/>
            <person name="Calhoun S."/>
            <person name="Haridas S."/>
            <person name="Kuo A."/>
            <person name="Mondo S."/>
            <person name="Pangilinan J."/>
            <person name="Riley R."/>
            <person name="LaButti K."/>
            <person name="Andreopoulos B."/>
            <person name="Lipzen A."/>
            <person name="Chen C."/>
            <person name="Yanf M."/>
            <person name="Daum C."/>
            <person name="Ng V."/>
            <person name="Clum A."/>
            <person name="Steindorff A."/>
            <person name="Ohm R."/>
            <person name="Martin F."/>
            <person name="Silar P."/>
            <person name="Natvig D."/>
            <person name="Lalanne C."/>
            <person name="Gautier V."/>
            <person name="Ament-velasquez S.L."/>
            <person name="Kruys A."/>
            <person name="Hutchinson M.I."/>
            <person name="Powell A.J."/>
            <person name="Barry K."/>
            <person name="Miller A.N."/>
            <person name="Grigoriev I.V."/>
            <person name="Debuchy R."/>
            <person name="Gladieux P."/>
            <person name="Thoren M.H."/>
            <person name="Johannesson H."/>
        </authorList>
    </citation>
    <scope>NUCLEOTIDE SEQUENCE</scope>
    <source>
        <strain evidence="1">SMH2392-1A</strain>
    </source>
</reference>
<accession>A0AA40AD64</accession>
<comment type="caution">
    <text evidence="1">The sequence shown here is derived from an EMBL/GenBank/DDBJ whole genome shotgun (WGS) entry which is preliminary data.</text>
</comment>
<dbReference type="AlphaFoldDB" id="A0AA40AD64"/>
<proteinExistence type="predicted"/>
<gene>
    <name evidence="1" type="ORF">B0T26DRAFT_753696</name>
</gene>
<dbReference type="GeneID" id="85329000"/>
<evidence type="ECO:0000313" key="2">
    <source>
        <dbReference type="Proteomes" id="UP001172101"/>
    </source>
</evidence>
<dbReference type="Proteomes" id="UP001172101">
    <property type="component" value="Unassembled WGS sequence"/>
</dbReference>
<dbReference type="RefSeq" id="XP_060294927.1">
    <property type="nucleotide sequence ID" value="XM_060445730.1"/>
</dbReference>
<keyword evidence="2" id="KW-1185">Reference proteome</keyword>